<feature type="compositionally biased region" description="Basic and acidic residues" evidence="6">
    <location>
        <begin position="1"/>
        <end position="14"/>
    </location>
</feature>
<dbReference type="SUPFAM" id="SSF46785">
    <property type="entry name" value="Winged helix' DNA-binding domain"/>
    <property type="match status" value="1"/>
</dbReference>
<comment type="caution">
    <text evidence="8">The sequence shown here is derived from an EMBL/GenBank/DDBJ whole genome shotgun (WGS) entry which is preliminary data.</text>
</comment>
<dbReference type="Gene3D" id="3.40.640.10">
    <property type="entry name" value="Type I PLP-dependent aspartate aminotransferase-like (Major domain)"/>
    <property type="match status" value="1"/>
</dbReference>
<evidence type="ECO:0000256" key="2">
    <source>
        <dbReference type="ARBA" id="ARBA00022898"/>
    </source>
</evidence>
<comment type="similarity">
    <text evidence="1">In the C-terminal section; belongs to the class-I pyridoxal-phosphate-dependent aminotransferase family.</text>
</comment>
<evidence type="ECO:0000313" key="9">
    <source>
        <dbReference type="Proteomes" id="UP000245461"/>
    </source>
</evidence>
<dbReference type="InterPro" id="IPR004839">
    <property type="entry name" value="Aminotransferase_I/II_large"/>
</dbReference>
<feature type="domain" description="HTH gntR-type" evidence="7">
    <location>
        <begin position="105"/>
        <end position="173"/>
    </location>
</feature>
<evidence type="ECO:0000256" key="1">
    <source>
        <dbReference type="ARBA" id="ARBA00005384"/>
    </source>
</evidence>
<keyword evidence="5" id="KW-0804">Transcription</keyword>
<dbReference type="Pfam" id="PF00155">
    <property type="entry name" value="Aminotran_1_2"/>
    <property type="match status" value="1"/>
</dbReference>
<dbReference type="GO" id="GO:0003677">
    <property type="term" value="F:DNA binding"/>
    <property type="evidence" value="ECO:0007669"/>
    <property type="project" value="UniProtKB-KW"/>
</dbReference>
<dbReference type="GO" id="GO:0003700">
    <property type="term" value="F:DNA-binding transcription factor activity"/>
    <property type="evidence" value="ECO:0007669"/>
    <property type="project" value="InterPro"/>
</dbReference>
<feature type="region of interest" description="Disordered" evidence="6">
    <location>
        <begin position="1"/>
        <end position="20"/>
    </location>
</feature>
<dbReference type="PROSITE" id="PS50949">
    <property type="entry name" value="HTH_GNTR"/>
    <property type="match status" value="1"/>
</dbReference>
<dbReference type="EMBL" id="QGLE01000005">
    <property type="protein sequence ID" value="PWR22895.1"/>
    <property type="molecule type" value="Genomic_DNA"/>
</dbReference>
<dbReference type="PANTHER" id="PTHR46577:SF1">
    <property type="entry name" value="HTH-TYPE TRANSCRIPTIONAL REGULATORY PROTEIN GABR"/>
    <property type="match status" value="1"/>
</dbReference>
<name>A0A317ECG8_9PROT</name>
<dbReference type="GO" id="GO:0008483">
    <property type="term" value="F:transaminase activity"/>
    <property type="evidence" value="ECO:0007669"/>
    <property type="project" value="UniProtKB-KW"/>
</dbReference>
<dbReference type="GO" id="GO:0030170">
    <property type="term" value="F:pyridoxal phosphate binding"/>
    <property type="evidence" value="ECO:0007669"/>
    <property type="project" value="InterPro"/>
</dbReference>
<keyword evidence="8" id="KW-0032">Aminotransferase</keyword>
<protein>
    <submittedName>
        <fullName evidence="8">PLP-dependent aminotransferase family protein</fullName>
    </submittedName>
</protein>
<accession>A0A317ECG8</accession>
<dbReference type="InterPro" id="IPR015421">
    <property type="entry name" value="PyrdxlP-dep_Trfase_major"/>
</dbReference>
<evidence type="ECO:0000313" key="8">
    <source>
        <dbReference type="EMBL" id="PWR22895.1"/>
    </source>
</evidence>
<dbReference type="InterPro" id="IPR051446">
    <property type="entry name" value="HTH_trans_reg/aminotransferase"/>
</dbReference>
<dbReference type="InterPro" id="IPR036390">
    <property type="entry name" value="WH_DNA-bd_sf"/>
</dbReference>
<evidence type="ECO:0000256" key="6">
    <source>
        <dbReference type="SAM" id="MobiDB-lite"/>
    </source>
</evidence>
<keyword evidence="8" id="KW-0808">Transferase</keyword>
<dbReference type="SUPFAM" id="SSF53383">
    <property type="entry name" value="PLP-dependent transferases"/>
    <property type="match status" value="1"/>
</dbReference>
<evidence type="ECO:0000259" key="7">
    <source>
        <dbReference type="PROSITE" id="PS50949"/>
    </source>
</evidence>
<keyword evidence="9" id="KW-1185">Reference proteome</keyword>
<organism evidence="8 9">
    <name type="scientific">Zavarzinia aquatilis</name>
    <dbReference type="NCBI Taxonomy" id="2211142"/>
    <lineage>
        <taxon>Bacteria</taxon>
        <taxon>Pseudomonadati</taxon>
        <taxon>Pseudomonadota</taxon>
        <taxon>Alphaproteobacteria</taxon>
        <taxon>Rhodospirillales</taxon>
        <taxon>Zavarziniaceae</taxon>
        <taxon>Zavarzinia</taxon>
    </lineage>
</organism>
<evidence type="ECO:0000256" key="4">
    <source>
        <dbReference type="ARBA" id="ARBA00023125"/>
    </source>
</evidence>
<keyword evidence="3" id="KW-0805">Transcription regulation</keyword>
<reference evidence="8 9" key="1">
    <citation type="submission" date="2018-05" db="EMBL/GenBank/DDBJ databases">
        <title>Zavarzinia sp. HR-AS.</title>
        <authorList>
            <person name="Lee Y."/>
            <person name="Jeon C.O."/>
        </authorList>
    </citation>
    <scope>NUCLEOTIDE SEQUENCE [LARGE SCALE GENOMIC DNA]</scope>
    <source>
        <strain evidence="8 9">HR-AS</strain>
    </source>
</reference>
<dbReference type="CDD" id="cd00609">
    <property type="entry name" value="AAT_like"/>
    <property type="match status" value="1"/>
</dbReference>
<sequence length="568" mass="59016">MDDQRLADAGDGGRQHHRPPVGCAEADMGDQCLVDDGVHHGLVVAAPLGQEVQFGAFGLGVGLVGHGSSPAATVLPSWPCRKVQVPGEGGAKMVAEIAAKLDRTQPLGRQLYEAVRAAILDGRLAPGTRLPASRDLARDLGLGRNTVVGVFERLAADGFVEARGAAGTIVARLDPALLHRPQPAPAGRLAARGRALAAVARGAARPHGAFVPGLPALDQFPGELWGRLMARRLRQSSAALLGFEHGAGWPPLKEAIARHVAAARGIAIEPERVLVTTGAQGALDLLARLLADAGDPVWIEDPGYLGARGAFVGAGLDLVPVPVDGEGLDVAAGLARRADPRFIYVTPSHQYPTGVALSLPRRLALLQAAEAADAWVIEDDYDGEFRFDGPPLAPLHTLSPRGRVIYVGTFGKALAPALRVGYALLPPALVAPAAAALRHTGHAPPLLVQACLADFLMEGHFAAHLRRLRTLYAERRAALVEGCARYLGDYGRLMPAEAGIQLAFRLFDADDGAAAQAALAAGIVTPPLSRAVLGDAVVSGLQLGFAAVPAGEIGPALRRLGQALRSPG</sequence>
<dbReference type="Gene3D" id="1.10.10.10">
    <property type="entry name" value="Winged helix-like DNA-binding domain superfamily/Winged helix DNA-binding domain"/>
    <property type="match status" value="1"/>
</dbReference>
<dbReference type="SMART" id="SM00345">
    <property type="entry name" value="HTH_GNTR"/>
    <property type="match status" value="1"/>
</dbReference>
<dbReference type="InterPro" id="IPR036388">
    <property type="entry name" value="WH-like_DNA-bd_sf"/>
</dbReference>
<dbReference type="AlphaFoldDB" id="A0A317ECG8"/>
<dbReference type="PANTHER" id="PTHR46577">
    <property type="entry name" value="HTH-TYPE TRANSCRIPTIONAL REGULATORY PROTEIN GABR"/>
    <property type="match status" value="1"/>
</dbReference>
<dbReference type="Proteomes" id="UP000245461">
    <property type="component" value="Unassembled WGS sequence"/>
</dbReference>
<dbReference type="InterPro" id="IPR015424">
    <property type="entry name" value="PyrdxlP-dep_Trfase"/>
</dbReference>
<keyword evidence="2" id="KW-0663">Pyridoxal phosphate</keyword>
<keyword evidence="4" id="KW-0238">DNA-binding</keyword>
<gene>
    <name evidence="8" type="ORF">DKG74_10780</name>
</gene>
<evidence type="ECO:0000256" key="5">
    <source>
        <dbReference type="ARBA" id="ARBA00023163"/>
    </source>
</evidence>
<dbReference type="InterPro" id="IPR000524">
    <property type="entry name" value="Tscrpt_reg_HTH_GntR"/>
</dbReference>
<evidence type="ECO:0000256" key="3">
    <source>
        <dbReference type="ARBA" id="ARBA00023015"/>
    </source>
</evidence>
<proteinExistence type="inferred from homology"/>
<dbReference type="CDD" id="cd07377">
    <property type="entry name" value="WHTH_GntR"/>
    <property type="match status" value="1"/>
</dbReference>
<dbReference type="Pfam" id="PF00392">
    <property type="entry name" value="GntR"/>
    <property type="match status" value="1"/>
</dbReference>